<dbReference type="Proteomes" id="UP000593568">
    <property type="component" value="Unassembled WGS sequence"/>
</dbReference>
<accession>A0A7J9FEW3</accession>
<evidence type="ECO:0000313" key="1">
    <source>
        <dbReference type="EMBL" id="MBA0783514.1"/>
    </source>
</evidence>
<gene>
    <name evidence="1" type="ORF">Gotri_001216</name>
</gene>
<protein>
    <submittedName>
        <fullName evidence="1">Uncharacterized protein</fullName>
    </submittedName>
</protein>
<organism evidence="1 2">
    <name type="scientific">Gossypium trilobum</name>
    <dbReference type="NCBI Taxonomy" id="34281"/>
    <lineage>
        <taxon>Eukaryota</taxon>
        <taxon>Viridiplantae</taxon>
        <taxon>Streptophyta</taxon>
        <taxon>Embryophyta</taxon>
        <taxon>Tracheophyta</taxon>
        <taxon>Spermatophyta</taxon>
        <taxon>Magnoliopsida</taxon>
        <taxon>eudicotyledons</taxon>
        <taxon>Gunneridae</taxon>
        <taxon>Pentapetalae</taxon>
        <taxon>rosids</taxon>
        <taxon>malvids</taxon>
        <taxon>Malvales</taxon>
        <taxon>Malvaceae</taxon>
        <taxon>Malvoideae</taxon>
        <taxon>Gossypium</taxon>
    </lineage>
</organism>
<name>A0A7J9FEW3_9ROSI</name>
<reference evidence="1 2" key="1">
    <citation type="journal article" date="2019" name="Genome Biol. Evol.">
        <title>Insights into the evolution of the New World diploid cottons (Gossypium, subgenus Houzingenia) based on genome sequencing.</title>
        <authorList>
            <person name="Grover C.E."/>
            <person name="Arick M.A. 2nd"/>
            <person name="Thrash A."/>
            <person name="Conover J.L."/>
            <person name="Sanders W.S."/>
            <person name="Peterson D.G."/>
            <person name="Frelichowski J.E."/>
            <person name="Scheffler J.A."/>
            <person name="Scheffler B.E."/>
            <person name="Wendel J.F."/>
        </authorList>
    </citation>
    <scope>NUCLEOTIDE SEQUENCE [LARGE SCALE GENOMIC DNA]</scope>
    <source>
        <strain evidence="1">8</strain>
        <tissue evidence="1">Leaf</tissue>
    </source>
</reference>
<sequence>MITERNLFAASEEKEHLTKYVDKCYNNPIYYQIQARIYLIAKA</sequence>
<dbReference type="AlphaFoldDB" id="A0A7J9FEW3"/>
<keyword evidence="2" id="KW-1185">Reference proteome</keyword>
<comment type="caution">
    <text evidence="1">The sequence shown here is derived from an EMBL/GenBank/DDBJ whole genome shotgun (WGS) entry which is preliminary data.</text>
</comment>
<dbReference type="EMBL" id="JABEZW010000013">
    <property type="protein sequence ID" value="MBA0783514.1"/>
    <property type="molecule type" value="Genomic_DNA"/>
</dbReference>
<evidence type="ECO:0000313" key="2">
    <source>
        <dbReference type="Proteomes" id="UP000593568"/>
    </source>
</evidence>
<proteinExistence type="predicted"/>